<evidence type="ECO:0000259" key="12">
    <source>
        <dbReference type="Pfam" id="PF01467"/>
    </source>
</evidence>
<dbReference type="CDD" id="cd02165">
    <property type="entry name" value="NMNAT"/>
    <property type="match status" value="1"/>
</dbReference>
<evidence type="ECO:0000256" key="11">
    <source>
        <dbReference type="HAMAP-Rule" id="MF_00244"/>
    </source>
</evidence>
<evidence type="ECO:0000256" key="4">
    <source>
        <dbReference type="ARBA" id="ARBA00022642"/>
    </source>
</evidence>
<dbReference type="Proteomes" id="UP000298264">
    <property type="component" value="Unassembled WGS sequence"/>
</dbReference>
<evidence type="ECO:0000256" key="9">
    <source>
        <dbReference type="ARBA" id="ARBA00023027"/>
    </source>
</evidence>
<dbReference type="PANTHER" id="PTHR39321">
    <property type="entry name" value="NICOTINATE-NUCLEOTIDE ADENYLYLTRANSFERASE-RELATED"/>
    <property type="match status" value="1"/>
</dbReference>
<evidence type="ECO:0000313" key="13">
    <source>
        <dbReference type="EMBL" id="TGN08368.1"/>
    </source>
</evidence>
<dbReference type="EC" id="2.7.7.18" evidence="11"/>
<evidence type="ECO:0000256" key="7">
    <source>
        <dbReference type="ARBA" id="ARBA00022741"/>
    </source>
</evidence>
<evidence type="ECO:0000256" key="10">
    <source>
        <dbReference type="ARBA" id="ARBA00048721"/>
    </source>
</evidence>
<keyword evidence="5 11" id="KW-0808">Transferase</keyword>
<keyword evidence="14" id="KW-1185">Reference proteome</keyword>
<gene>
    <name evidence="11" type="primary">nadD</name>
    <name evidence="13" type="ORF">EHS11_15810</name>
</gene>
<dbReference type="Pfam" id="PF01467">
    <property type="entry name" value="CTP_transf_like"/>
    <property type="match status" value="1"/>
</dbReference>
<evidence type="ECO:0000313" key="14">
    <source>
        <dbReference type="Proteomes" id="UP000298264"/>
    </source>
</evidence>
<comment type="pathway">
    <text evidence="2 11">Cofactor biosynthesis; NAD(+) biosynthesis; deamido-NAD(+) from nicotinate D-ribonucleotide: step 1/1.</text>
</comment>
<evidence type="ECO:0000256" key="1">
    <source>
        <dbReference type="ARBA" id="ARBA00002324"/>
    </source>
</evidence>
<dbReference type="GO" id="GO:0009435">
    <property type="term" value="P:NAD+ biosynthetic process"/>
    <property type="evidence" value="ECO:0007669"/>
    <property type="project" value="UniProtKB-UniRule"/>
</dbReference>
<comment type="function">
    <text evidence="1 11">Catalyzes the reversible adenylation of nicotinate mononucleotide (NaMN) to nicotinic acid adenine dinucleotide (NaAD).</text>
</comment>
<accession>A0A4V3JWX0</accession>
<dbReference type="PANTHER" id="PTHR39321:SF3">
    <property type="entry name" value="PHOSPHOPANTETHEINE ADENYLYLTRANSFERASE"/>
    <property type="match status" value="1"/>
</dbReference>
<dbReference type="GO" id="GO:0005524">
    <property type="term" value="F:ATP binding"/>
    <property type="evidence" value="ECO:0007669"/>
    <property type="project" value="UniProtKB-KW"/>
</dbReference>
<dbReference type="AlphaFoldDB" id="A0A4V3JWX0"/>
<dbReference type="OrthoDB" id="5295945at2"/>
<dbReference type="Gene3D" id="3.40.50.620">
    <property type="entry name" value="HUPs"/>
    <property type="match status" value="1"/>
</dbReference>
<evidence type="ECO:0000256" key="2">
    <source>
        <dbReference type="ARBA" id="ARBA00005019"/>
    </source>
</evidence>
<dbReference type="InterPro" id="IPR004821">
    <property type="entry name" value="Cyt_trans-like"/>
</dbReference>
<dbReference type="NCBIfam" id="TIGR00125">
    <property type="entry name" value="cyt_tran_rel"/>
    <property type="match status" value="1"/>
</dbReference>
<evidence type="ECO:0000256" key="6">
    <source>
        <dbReference type="ARBA" id="ARBA00022695"/>
    </source>
</evidence>
<evidence type="ECO:0000256" key="5">
    <source>
        <dbReference type="ARBA" id="ARBA00022679"/>
    </source>
</evidence>
<evidence type="ECO:0000256" key="3">
    <source>
        <dbReference type="ARBA" id="ARBA00009014"/>
    </source>
</evidence>
<protein>
    <recommendedName>
        <fullName evidence="11">Probable nicotinate-nucleotide adenylyltransferase</fullName>
        <ecNumber evidence="11">2.7.7.18</ecNumber>
    </recommendedName>
    <alternativeName>
        <fullName evidence="11">Deamido-NAD(+) diphosphorylase</fullName>
    </alternativeName>
    <alternativeName>
        <fullName evidence="11">Deamido-NAD(+) pyrophosphorylase</fullName>
    </alternativeName>
    <alternativeName>
        <fullName evidence="11">Nicotinate mononucleotide adenylyltransferase</fullName>
        <shortName evidence="11">NaMN adenylyltransferase</shortName>
    </alternativeName>
</protein>
<keyword evidence="4 11" id="KW-0662">Pyridine nucleotide biosynthesis</keyword>
<keyword evidence="8 11" id="KW-0067">ATP-binding</keyword>
<reference evidence="13" key="1">
    <citation type="journal article" date="2019" name="PLoS Negl. Trop. Dis.">
        <title>Revisiting the worldwide diversity of Leptospira species in the environment.</title>
        <authorList>
            <person name="Vincent A.T."/>
            <person name="Schiettekatte O."/>
            <person name="Bourhy P."/>
            <person name="Veyrier F.J."/>
            <person name="Picardeau M."/>
        </authorList>
    </citation>
    <scope>NUCLEOTIDE SEQUENCE [LARGE SCALE GENOMIC DNA]</scope>
    <source>
        <strain evidence="13">201400974</strain>
    </source>
</reference>
<feature type="domain" description="Cytidyltransferase-like" evidence="12">
    <location>
        <begin position="4"/>
        <end position="170"/>
    </location>
</feature>
<keyword evidence="7 11" id="KW-0547">Nucleotide-binding</keyword>
<dbReference type="InterPro" id="IPR005248">
    <property type="entry name" value="NadD/NMNAT"/>
</dbReference>
<sequence>MIIVYGGSFDPPHLGHFSIVEKLVQSFPDSKKILIIPNHISPFKDKKLLDIDDIWKLSELTFAPLLNDSVEMLDIEIKNKSSSYTYDTILKLRDKYPSESFFLCIGEDSLIGLMQWYQFENLNQLIHSYIILRRTTESPNLLSFPNQEIENKSIVLENPVWNVSSSKIRNERNLEYAKKWMNPDALNFLKNRGWFQT</sequence>
<proteinExistence type="inferred from homology"/>
<keyword evidence="6 11" id="KW-0548">Nucleotidyltransferase</keyword>
<organism evidence="13 14">
    <name type="scientific">Leptospira ilyithenensis</name>
    <dbReference type="NCBI Taxonomy" id="2484901"/>
    <lineage>
        <taxon>Bacteria</taxon>
        <taxon>Pseudomonadati</taxon>
        <taxon>Spirochaetota</taxon>
        <taxon>Spirochaetia</taxon>
        <taxon>Leptospirales</taxon>
        <taxon>Leptospiraceae</taxon>
        <taxon>Leptospira</taxon>
    </lineage>
</organism>
<dbReference type="GO" id="GO:0004515">
    <property type="term" value="F:nicotinate-nucleotide adenylyltransferase activity"/>
    <property type="evidence" value="ECO:0007669"/>
    <property type="project" value="UniProtKB-UniRule"/>
</dbReference>
<evidence type="ECO:0000256" key="8">
    <source>
        <dbReference type="ARBA" id="ARBA00022840"/>
    </source>
</evidence>
<name>A0A4V3JWX0_9LEPT</name>
<dbReference type="HAMAP" id="MF_00244">
    <property type="entry name" value="NaMN_adenylyltr"/>
    <property type="match status" value="1"/>
</dbReference>
<comment type="similarity">
    <text evidence="3 11">Belongs to the NadD family.</text>
</comment>
<keyword evidence="9 11" id="KW-0520">NAD</keyword>
<comment type="catalytic activity">
    <reaction evidence="10 11">
        <text>nicotinate beta-D-ribonucleotide + ATP + H(+) = deamido-NAD(+) + diphosphate</text>
        <dbReference type="Rhea" id="RHEA:22860"/>
        <dbReference type="ChEBI" id="CHEBI:15378"/>
        <dbReference type="ChEBI" id="CHEBI:30616"/>
        <dbReference type="ChEBI" id="CHEBI:33019"/>
        <dbReference type="ChEBI" id="CHEBI:57502"/>
        <dbReference type="ChEBI" id="CHEBI:58437"/>
        <dbReference type="EC" id="2.7.7.18"/>
    </reaction>
</comment>
<dbReference type="InterPro" id="IPR014729">
    <property type="entry name" value="Rossmann-like_a/b/a_fold"/>
</dbReference>
<dbReference type="SUPFAM" id="SSF52374">
    <property type="entry name" value="Nucleotidylyl transferase"/>
    <property type="match status" value="1"/>
</dbReference>
<dbReference type="RefSeq" id="WP_135765321.1">
    <property type="nucleotide sequence ID" value="NZ_RQHV01000061.1"/>
</dbReference>
<dbReference type="EMBL" id="RQHV01000061">
    <property type="protein sequence ID" value="TGN08368.1"/>
    <property type="molecule type" value="Genomic_DNA"/>
</dbReference>
<dbReference type="UniPathway" id="UPA00253">
    <property type="reaction ID" value="UER00332"/>
</dbReference>
<comment type="caution">
    <text evidence="13">The sequence shown here is derived from an EMBL/GenBank/DDBJ whole genome shotgun (WGS) entry which is preliminary data.</text>
</comment>